<gene>
    <name evidence="3" type="ORF">BECKDK2373C_GA0170839_100932</name>
</gene>
<dbReference type="InterPro" id="IPR028098">
    <property type="entry name" value="Glyco_trans_4-like_N"/>
</dbReference>
<dbReference type="CDD" id="cd03802">
    <property type="entry name" value="GT4_AviGT4-like"/>
    <property type="match status" value="1"/>
</dbReference>
<protein>
    <submittedName>
        <fullName evidence="3">Glycosyltransferase involved in cell wall bisynthesis</fullName>
    </submittedName>
</protein>
<dbReference type="Pfam" id="PF13439">
    <property type="entry name" value="Glyco_transf_4"/>
    <property type="match status" value="1"/>
</dbReference>
<dbReference type="PANTHER" id="PTHR12526:SF595">
    <property type="entry name" value="BLL5217 PROTEIN"/>
    <property type="match status" value="1"/>
</dbReference>
<dbReference type="GO" id="GO:0016757">
    <property type="term" value="F:glycosyltransferase activity"/>
    <property type="evidence" value="ECO:0007669"/>
    <property type="project" value="InterPro"/>
</dbReference>
<dbReference type="AlphaFoldDB" id="A0A450RZI7"/>
<dbReference type="InterPro" id="IPR001296">
    <property type="entry name" value="Glyco_trans_1"/>
</dbReference>
<feature type="domain" description="Glycosyl transferase family 1" evidence="1">
    <location>
        <begin position="169"/>
        <end position="308"/>
    </location>
</feature>
<dbReference type="Pfam" id="PF00534">
    <property type="entry name" value="Glycos_transf_1"/>
    <property type="match status" value="1"/>
</dbReference>
<keyword evidence="3" id="KW-0808">Transferase</keyword>
<name>A0A450RZI7_9GAMM</name>
<evidence type="ECO:0000313" key="3">
    <source>
        <dbReference type="EMBL" id="VFJ44729.1"/>
    </source>
</evidence>
<dbReference type="GO" id="GO:1901135">
    <property type="term" value="P:carbohydrate derivative metabolic process"/>
    <property type="evidence" value="ECO:0007669"/>
    <property type="project" value="UniProtKB-ARBA"/>
</dbReference>
<accession>A0A450RZI7</accession>
<reference evidence="3" key="1">
    <citation type="submission" date="2019-02" db="EMBL/GenBank/DDBJ databases">
        <authorList>
            <person name="Gruber-Vodicka R. H."/>
            <person name="Seah K. B. B."/>
        </authorList>
    </citation>
    <scope>NUCLEOTIDE SEQUENCE</scope>
    <source>
        <strain evidence="3">BECK_DK161</strain>
    </source>
</reference>
<dbReference type="PANTHER" id="PTHR12526">
    <property type="entry name" value="GLYCOSYLTRANSFERASE"/>
    <property type="match status" value="1"/>
</dbReference>
<evidence type="ECO:0000259" key="2">
    <source>
        <dbReference type="Pfam" id="PF13439"/>
    </source>
</evidence>
<feature type="domain" description="Glycosyltransferase subfamily 4-like N-terminal" evidence="2">
    <location>
        <begin position="18"/>
        <end position="117"/>
    </location>
</feature>
<dbReference type="SUPFAM" id="SSF53756">
    <property type="entry name" value="UDP-Glycosyltransferase/glycogen phosphorylase"/>
    <property type="match status" value="1"/>
</dbReference>
<dbReference type="Gene3D" id="3.40.50.2000">
    <property type="entry name" value="Glycogen Phosphorylase B"/>
    <property type="match status" value="2"/>
</dbReference>
<organism evidence="3">
    <name type="scientific">Candidatus Kentrum sp. DK</name>
    <dbReference type="NCBI Taxonomy" id="2126562"/>
    <lineage>
        <taxon>Bacteria</taxon>
        <taxon>Pseudomonadati</taxon>
        <taxon>Pseudomonadota</taxon>
        <taxon>Gammaproteobacteria</taxon>
        <taxon>Candidatus Kentrum</taxon>
    </lineage>
</organism>
<proteinExistence type="predicted"/>
<dbReference type="EMBL" id="CAADEY010000009">
    <property type="protein sequence ID" value="VFJ44729.1"/>
    <property type="molecule type" value="Genomic_DNA"/>
</dbReference>
<evidence type="ECO:0000259" key="1">
    <source>
        <dbReference type="Pfam" id="PF00534"/>
    </source>
</evidence>
<sequence length="380" mass="41919">MRIAQVAPLHESVPPQGYGGTERIVFYVTEELVRRGHDVTLFASGDSNTTARLEATGERALRLGGGSIELSHARMLGKVAKMASTFDVIHFHTDYLGFPLSRLLRTPHVTTLHGRLDVPGLAELYDEFSDVPVVSISDNHRQPLPAVNWQATVYNGIPETLFGFHPAAGKYLAFLGRISPEKGVEEAIRIAEQVGMDIRVSGKIDPVDKAYFEERIKPLIGLPFVDFTEEMNQADKEAFLGGAYATLFPITWPEPFGLVMIESMACGTPVIAYRQGSVPEVMQDGVSGYVVDNIAQAVRAVEKAGKLDRRRVRKSFEERFSDARMVDGYVAVYGALIAKADRQNRLVGPHLPEMIAPVIQPHRLTPSWCPQPGFPSELLP</sequence>